<feature type="compositionally biased region" description="Basic and acidic residues" evidence="1">
    <location>
        <begin position="830"/>
        <end position="839"/>
    </location>
</feature>
<keyword evidence="3" id="KW-1185">Reference proteome</keyword>
<evidence type="ECO:0000256" key="1">
    <source>
        <dbReference type="SAM" id="MobiDB-lite"/>
    </source>
</evidence>
<accession>A0ABX7QLK4</accession>
<feature type="region of interest" description="Disordered" evidence="1">
    <location>
        <begin position="801"/>
        <end position="841"/>
    </location>
</feature>
<reference evidence="2 3" key="1">
    <citation type="submission" date="2021-03" db="EMBL/GenBank/DDBJ databases">
        <title>Flavobacterium kribbensis sp. nov, an endophytic bacteria, isolated from soybean.</title>
        <authorList>
            <person name="Lee J."/>
            <person name="Seo J."/>
        </authorList>
    </citation>
    <scope>NUCLEOTIDE SEQUENCE [LARGE SCALE GENOMIC DNA]</scope>
    <source>
        <strain evidence="2 3">BB8</strain>
    </source>
</reference>
<gene>
    <name evidence="2" type="ORF">J0383_00505</name>
</gene>
<dbReference type="NCBIfam" id="TIGR03696">
    <property type="entry name" value="Rhs_assc_core"/>
    <property type="match status" value="1"/>
</dbReference>
<dbReference type="InterPro" id="IPR050708">
    <property type="entry name" value="T6SS_VgrG/RHS"/>
</dbReference>
<name>A0ABX7QLK4_9FLAO</name>
<dbReference type="Gene3D" id="2.180.10.10">
    <property type="entry name" value="RHS repeat-associated core"/>
    <property type="match status" value="1"/>
</dbReference>
<dbReference type="InterPro" id="IPR022385">
    <property type="entry name" value="Rhs_assc_core"/>
</dbReference>
<dbReference type="Proteomes" id="UP000663440">
    <property type="component" value="Chromosome"/>
</dbReference>
<protein>
    <submittedName>
        <fullName evidence="2">RHS repeat-associated core domain-containing protein</fullName>
    </submittedName>
</protein>
<feature type="compositionally biased region" description="Low complexity" evidence="1">
    <location>
        <begin position="807"/>
        <end position="825"/>
    </location>
</feature>
<evidence type="ECO:0000313" key="2">
    <source>
        <dbReference type="EMBL" id="QSW91513.1"/>
    </source>
</evidence>
<sequence>MDYQTNTANEVKNFTAVTAWNTSTGLYEISLGNAAGNVYYAPSQLSKTVTYDENTAAVPSETNGSTVEFKNKEGQVVLKRTYDAGVKHDTYYVYDLYGNLTYVIPPKADAAITATVLNDLCYQYKYDYRNRLAEKKLPGKQWEFIVYDKLDRPVAAGPANSPFSDLTTAGWTVTKYDIINRPILTAWMPGTVTTADRKAWQDAQNAVTTNPSETKTAAATVMPPATGVSFRYSNLYWPTSGYHVLTVNYYDDYDYPNTPVIPATVETQPVYYNNTVKPKGLATGSWTRILETSTLYRNESSYTLYDAKARPVRAYTANHLGGYMYTDSKLDFSGKTEYSITRHKRLSTDAELTTKDVFTYSAQDRLLTQTHQINGGTVELIAANTYDELGQLVSKKVGNTAAAPAQKVDYTYNIRGWLTAVNDINTLSKTGDPKDLFAFKINYNNPTSGGTALYNGNISQTHWKTSASESVTRNYNYTYDKLNRLVNADFRNNTATAQNSSYFEKVQYDKNGNITFLHRSGDVVAQANLEWMDYMFYYYNGNQLTRIKEEGNNYFGFTTQIAQTNTADQYSYDANGNMTRDNNKNITTITYNHLNLPAKITFATAGNIVYIYNAAGQKVQKIVTVTSPASVTTTDYLGGYQYDNSSLKFFPTAEGYVEPVSGAYKYIYQYKDHLGSVRISYDKTLAIKEESNFYPFGLKQEGYNMVKTGVENKYKYNGKELQDELGLNMYDMDMRQYDPAIARWVVHDPIVHYDKSPYSAYDNNPIYWADPSGMDGEHYNWNTGKYENDKGKEVSFETALASVTGKSQSSEDTAESESASSDVESNTNDIHPRGNDFKNRPRTTKVLEQLYGYVKNHPSVLETLSDYSGWSTMEVLQQLKYKQGNVILGIESLTWDKRLPDGITMSSKDIRLEIVDSNNLEKAKTNEQIQAWSFFVAVTVLHEVVHAGRLANNMDGGKEKVEKGWQWEYRVFGNTTTPKNMNEMYKTYDWNFKY</sequence>
<evidence type="ECO:0000313" key="3">
    <source>
        <dbReference type="Proteomes" id="UP000663440"/>
    </source>
</evidence>
<dbReference type="EMBL" id="CP071448">
    <property type="protein sequence ID" value="QSW91513.1"/>
    <property type="molecule type" value="Genomic_DNA"/>
</dbReference>
<dbReference type="PANTHER" id="PTHR32305">
    <property type="match status" value="1"/>
</dbReference>
<dbReference type="PANTHER" id="PTHR32305:SF15">
    <property type="entry name" value="PROTEIN RHSA-RELATED"/>
    <property type="match status" value="1"/>
</dbReference>
<proteinExistence type="predicted"/>
<organism evidence="2 3">
    <name type="scientific">Flavobacterium endoglycinae</name>
    <dbReference type="NCBI Taxonomy" id="2816357"/>
    <lineage>
        <taxon>Bacteria</taxon>
        <taxon>Pseudomonadati</taxon>
        <taxon>Bacteroidota</taxon>
        <taxon>Flavobacteriia</taxon>
        <taxon>Flavobacteriales</taxon>
        <taxon>Flavobacteriaceae</taxon>
        <taxon>Flavobacterium</taxon>
    </lineage>
</organism>